<evidence type="ECO:0000313" key="2">
    <source>
        <dbReference type="Proteomes" id="UP000559256"/>
    </source>
</evidence>
<dbReference type="EMBL" id="JAACJM010000113">
    <property type="protein sequence ID" value="KAF5345343.1"/>
    <property type="molecule type" value="Genomic_DNA"/>
</dbReference>
<accession>A0A8H5FQV3</accession>
<reference evidence="1 2" key="1">
    <citation type="journal article" date="2020" name="ISME J.">
        <title>Uncovering the hidden diversity of litter-decomposition mechanisms in mushroom-forming fungi.</title>
        <authorList>
            <person name="Floudas D."/>
            <person name="Bentzer J."/>
            <person name="Ahren D."/>
            <person name="Johansson T."/>
            <person name="Persson P."/>
            <person name="Tunlid A."/>
        </authorList>
    </citation>
    <scope>NUCLEOTIDE SEQUENCE [LARGE SCALE GENOMIC DNA]</scope>
    <source>
        <strain evidence="1 2">CBS 291.85</strain>
    </source>
</reference>
<name>A0A8H5FQV3_9AGAR</name>
<proteinExistence type="predicted"/>
<protein>
    <submittedName>
        <fullName evidence="1">Uncharacterized protein</fullName>
    </submittedName>
</protein>
<evidence type="ECO:0000313" key="1">
    <source>
        <dbReference type="EMBL" id="KAF5345343.1"/>
    </source>
</evidence>
<dbReference type="AlphaFoldDB" id="A0A8H5FQV3"/>
<dbReference type="Proteomes" id="UP000559256">
    <property type="component" value="Unassembled WGS sequence"/>
</dbReference>
<gene>
    <name evidence="1" type="ORF">D9758_008469</name>
</gene>
<comment type="caution">
    <text evidence="1">The sequence shown here is derived from an EMBL/GenBank/DDBJ whole genome shotgun (WGS) entry which is preliminary data.</text>
</comment>
<organism evidence="1 2">
    <name type="scientific">Tetrapyrgos nigripes</name>
    <dbReference type="NCBI Taxonomy" id="182062"/>
    <lineage>
        <taxon>Eukaryota</taxon>
        <taxon>Fungi</taxon>
        <taxon>Dikarya</taxon>
        <taxon>Basidiomycota</taxon>
        <taxon>Agaricomycotina</taxon>
        <taxon>Agaricomycetes</taxon>
        <taxon>Agaricomycetidae</taxon>
        <taxon>Agaricales</taxon>
        <taxon>Marasmiineae</taxon>
        <taxon>Marasmiaceae</taxon>
        <taxon>Tetrapyrgos</taxon>
    </lineage>
</organism>
<keyword evidence="2" id="KW-1185">Reference proteome</keyword>
<dbReference type="OrthoDB" id="58416at2759"/>
<sequence>MPETLPITAEDIAASSARKHLLCVNGLMKNTLIRALNRILAVVPSIKFQCDDASVIGFMEYIAVFCDMALLHLAGDERFLKSTEQGPALIEVFGSESNPNVPHLREGLEKLRAATIGWKESPATATAQELEGLLGEGDELAKTMVRQWELMRDGDLGKDLEDETLGKMIQENIAWISGNSDITVLLPFILAHHDPATAEAWPQVTDEGLAEVPKMVELRKECWKFAPFDPATRNLQALAL</sequence>